<feature type="domain" description="C2H2-type" evidence="9">
    <location>
        <begin position="384"/>
        <end position="411"/>
    </location>
</feature>
<keyword evidence="7" id="KW-0175">Coiled coil</keyword>
<reference evidence="11" key="1">
    <citation type="submission" date="2016-05" db="EMBL/GenBank/DDBJ databases">
        <authorList>
            <person name="Lavstsen T."/>
            <person name="Jespersen J.S."/>
        </authorList>
    </citation>
    <scope>NUCLEOTIDE SEQUENCE</scope>
    <source>
        <tissue evidence="11">Brain</tissue>
    </source>
</reference>
<evidence type="ECO:0000259" key="9">
    <source>
        <dbReference type="PROSITE" id="PS50157"/>
    </source>
</evidence>
<accession>A0A1A7ZSE1</accession>
<feature type="compositionally biased region" description="Polar residues" evidence="8">
    <location>
        <begin position="1"/>
        <end position="16"/>
    </location>
</feature>
<keyword evidence="3 6" id="KW-0863">Zinc-finger</keyword>
<reference evidence="11" key="2">
    <citation type="submission" date="2016-06" db="EMBL/GenBank/DDBJ databases">
        <title>The genome of a short-lived fish provides insights into sex chromosome evolution and the genetic control of aging.</title>
        <authorList>
            <person name="Reichwald K."/>
            <person name="Felder M."/>
            <person name="Petzold A."/>
            <person name="Koch P."/>
            <person name="Groth M."/>
            <person name="Platzer M."/>
        </authorList>
    </citation>
    <scope>NUCLEOTIDE SEQUENCE</scope>
    <source>
        <tissue evidence="11">Brain</tissue>
    </source>
</reference>
<dbReference type="EMBL" id="HADY01006868">
    <property type="protein sequence ID" value="SBP45353.1"/>
    <property type="molecule type" value="Transcribed_RNA"/>
</dbReference>
<feature type="domain" description="C2H2-type" evidence="9">
    <location>
        <begin position="525"/>
        <end position="552"/>
    </location>
</feature>
<dbReference type="KEGG" id="nfu:107386146"/>
<dbReference type="EMBL" id="JAAVVJ010000015">
    <property type="protein sequence ID" value="KAF7205414.1"/>
    <property type="molecule type" value="Genomic_DNA"/>
</dbReference>
<dbReference type="Gene3D" id="3.30.160.60">
    <property type="entry name" value="Classic Zinc Finger"/>
    <property type="match status" value="4"/>
</dbReference>
<dbReference type="FunFam" id="3.30.160.60:FF:000446">
    <property type="entry name" value="Zinc finger protein"/>
    <property type="match status" value="1"/>
</dbReference>
<dbReference type="GO" id="GO:0031519">
    <property type="term" value="C:PcG protein complex"/>
    <property type="evidence" value="ECO:0007669"/>
    <property type="project" value="TreeGrafter"/>
</dbReference>
<dbReference type="GO" id="GO:0008270">
    <property type="term" value="F:zinc ion binding"/>
    <property type="evidence" value="ECO:0007669"/>
    <property type="project" value="UniProtKB-KW"/>
</dbReference>
<feature type="compositionally biased region" description="Gly residues" evidence="8">
    <location>
        <begin position="20"/>
        <end position="29"/>
    </location>
</feature>
<evidence type="ECO:0000256" key="6">
    <source>
        <dbReference type="PROSITE-ProRule" id="PRU00042"/>
    </source>
</evidence>
<evidence type="ECO:0000256" key="8">
    <source>
        <dbReference type="SAM" id="MobiDB-lite"/>
    </source>
</evidence>
<dbReference type="FunFam" id="3.30.160.60:FF:000110">
    <property type="entry name" value="Zinc finger protein-like"/>
    <property type="match status" value="1"/>
</dbReference>
<dbReference type="OrthoDB" id="6077919at2759"/>
<keyword evidence="4" id="KW-0862">Zinc</keyword>
<keyword evidence="5" id="KW-0539">Nucleus</keyword>
<evidence type="ECO:0000256" key="3">
    <source>
        <dbReference type="ARBA" id="ARBA00022771"/>
    </source>
</evidence>
<dbReference type="GO" id="GO:0005667">
    <property type="term" value="C:transcription regulator complex"/>
    <property type="evidence" value="ECO:0007669"/>
    <property type="project" value="TreeGrafter"/>
</dbReference>
<evidence type="ECO:0000313" key="10">
    <source>
        <dbReference type="EMBL" id="KAF7205414.1"/>
    </source>
</evidence>
<dbReference type="PROSITE" id="PS00028">
    <property type="entry name" value="ZINC_FINGER_C2H2_1"/>
    <property type="match status" value="5"/>
</dbReference>
<dbReference type="SUPFAM" id="SSF57667">
    <property type="entry name" value="beta-beta-alpha zinc fingers"/>
    <property type="match status" value="3"/>
</dbReference>
<gene>
    <name evidence="11" type="primary">Nfu_g_1_017118</name>
    <name evidence="10" type="ORF">G4P62_010748</name>
</gene>
<dbReference type="SMART" id="SM00355">
    <property type="entry name" value="ZnF_C2H2"/>
    <property type="match status" value="6"/>
</dbReference>
<dbReference type="PANTHER" id="PTHR14003">
    <property type="entry name" value="TRANSCRIPTIONAL REPRESSOR PROTEIN YY"/>
    <property type="match status" value="1"/>
</dbReference>
<dbReference type="InterPro" id="IPR013087">
    <property type="entry name" value="Znf_C2H2_type"/>
</dbReference>
<feature type="domain" description="C2H2-type" evidence="9">
    <location>
        <begin position="440"/>
        <end position="467"/>
    </location>
</feature>
<feature type="compositionally biased region" description="Basic and acidic residues" evidence="8">
    <location>
        <begin position="61"/>
        <end position="71"/>
    </location>
</feature>
<feature type="compositionally biased region" description="Low complexity" evidence="8">
    <location>
        <begin position="315"/>
        <end position="327"/>
    </location>
</feature>
<dbReference type="GO" id="GO:0000981">
    <property type="term" value="F:DNA-binding transcription factor activity, RNA polymerase II-specific"/>
    <property type="evidence" value="ECO:0007669"/>
    <property type="project" value="TreeGrafter"/>
</dbReference>
<keyword evidence="1" id="KW-0479">Metal-binding</keyword>
<evidence type="ECO:0000313" key="11">
    <source>
        <dbReference type="EMBL" id="SBP45353.1"/>
    </source>
</evidence>
<protein>
    <submittedName>
        <fullName evidence="10">Transcript variant X1</fullName>
    </submittedName>
</protein>
<dbReference type="GO" id="GO:0000978">
    <property type="term" value="F:RNA polymerase II cis-regulatory region sequence-specific DNA binding"/>
    <property type="evidence" value="ECO:0007669"/>
    <property type="project" value="TreeGrafter"/>
</dbReference>
<dbReference type="GO" id="GO:0000785">
    <property type="term" value="C:chromatin"/>
    <property type="evidence" value="ECO:0007669"/>
    <property type="project" value="TreeGrafter"/>
</dbReference>
<feature type="region of interest" description="Disordered" evidence="8">
    <location>
        <begin position="296"/>
        <end position="373"/>
    </location>
</feature>
<evidence type="ECO:0000256" key="1">
    <source>
        <dbReference type="ARBA" id="ARBA00022723"/>
    </source>
</evidence>
<dbReference type="Proteomes" id="UP000822369">
    <property type="component" value="Chromosome 15"/>
</dbReference>
<feature type="domain" description="C2H2-type" evidence="9">
    <location>
        <begin position="496"/>
        <end position="519"/>
    </location>
</feature>
<name>A0A1A7ZSE1_NOTFU</name>
<dbReference type="InterPro" id="IPR036236">
    <property type="entry name" value="Znf_C2H2_sf"/>
</dbReference>
<feature type="region of interest" description="Disordered" evidence="8">
    <location>
        <begin position="541"/>
        <end position="563"/>
    </location>
</feature>
<evidence type="ECO:0000256" key="2">
    <source>
        <dbReference type="ARBA" id="ARBA00022737"/>
    </source>
</evidence>
<feature type="domain" description="C2H2-type" evidence="9">
    <location>
        <begin position="468"/>
        <end position="491"/>
    </location>
</feature>
<evidence type="ECO:0000256" key="5">
    <source>
        <dbReference type="ARBA" id="ARBA00023242"/>
    </source>
</evidence>
<dbReference type="Pfam" id="PF00096">
    <property type="entry name" value="zf-C2H2"/>
    <property type="match status" value="3"/>
</dbReference>
<proteinExistence type="predicted"/>
<feature type="compositionally biased region" description="Polar residues" evidence="8">
    <location>
        <begin position="332"/>
        <end position="341"/>
    </location>
</feature>
<keyword evidence="2" id="KW-0677">Repeat</keyword>
<organism evidence="11">
    <name type="scientific">Nothobranchius furzeri</name>
    <name type="common">Turquoise killifish</name>
    <dbReference type="NCBI Taxonomy" id="105023"/>
    <lineage>
        <taxon>Eukaryota</taxon>
        <taxon>Metazoa</taxon>
        <taxon>Chordata</taxon>
        <taxon>Craniata</taxon>
        <taxon>Vertebrata</taxon>
        <taxon>Euteleostomi</taxon>
        <taxon>Actinopterygii</taxon>
        <taxon>Neopterygii</taxon>
        <taxon>Teleostei</taxon>
        <taxon>Neoteleostei</taxon>
        <taxon>Acanthomorphata</taxon>
        <taxon>Ovalentaria</taxon>
        <taxon>Atherinomorphae</taxon>
        <taxon>Cyprinodontiformes</taxon>
        <taxon>Nothobranchiidae</taxon>
        <taxon>Nothobranchius</taxon>
    </lineage>
</organism>
<dbReference type="PANTHER" id="PTHR14003:SF23">
    <property type="entry name" value="ZINC FINGER PROTEIN 143"/>
    <property type="match status" value="1"/>
</dbReference>
<feature type="region of interest" description="Disordered" evidence="8">
    <location>
        <begin position="1"/>
        <end position="75"/>
    </location>
</feature>
<dbReference type="AlphaFoldDB" id="A0A1A7ZSE1"/>
<evidence type="ECO:0000256" key="7">
    <source>
        <dbReference type="SAM" id="Coils"/>
    </source>
</evidence>
<dbReference type="FunFam" id="3.30.160.60:FF:000100">
    <property type="entry name" value="Zinc finger 45-like"/>
    <property type="match status" value="1"/>
</dbReference>
<sequence>MTNVPTAGWMESSNLTVGKGTEGGPGEGSGTIQDNSYACKEPPAGEPASPARPTTTGSVQEPDRSRHEPTSKHLRKLPVHLRKLAGLDSRKFSEVLPQFEDLNKSLQDVAEKINGRSGRIEEMVKSISDDFQHVSEALQSFHQQALHLQTDNEKLTRENVELRQTMSEMEVLVSKQEAFSRCFHLGLHGVAEDSSEDVGEKAREVCKALVPEEEKDRVAAEVDDAHRLGLLKAGGDPRPIIIRFTSRASRELTRKHAEQSDFLLSRGFRLEENVGDEAAGRRGWLEAEMAGEEDFPTQTTGVGEVPSHQEGNSSLELQEPEPSQIQQEQDELSSFQESGQFSLHREADPFTETPAANPEPSACLNPSPSSLAADRMDREAGKPLECEVCDEICSDDDAWLVHMRGHVGEKQFLCFICGERFQILSMLSRHIKIHTGESPFVCDVCEIGFSNNRSLKNHVRLHLGERPYSCHICEKTYVCRDFLNRHLKTHSVPWSYSCTFCDRTFKFAFGLVSHTRTHTTAGRPFACRTCGKSFIRESTLSRHMDKHRKKGSDLSEPTRGNHA</sequence>
<feature type="coiled-coil region" evidence="7">
    <location>
        <begin position="145"/>
        <end position="172"/>
    </location>
</feature>
<reference evidence="10" key="3">
    <citation type="submission" date="2020-03" db="EMBL/GenBank/DDBJ databases">
        <title>Intra-Species Differences in Population Size shape Life History and Genome Evolution.</title>
        <authorList>
            <person name="Willemsen D."/>
            <person name="Cui R."/>
            <person name="Valenzano D.R."/>
        </authorList>
    </citation>
    <scope>NUCLEOTIDE SEQUENCE</scope>
    <source>
        <strain evidence="10">GRZ</strain>
        <tissue evidence="10">Whole</tissue>
    </source>
</reference>
<evidence type="ECO:0000256" key="4">
    <source>
        <dbReference type="ARBA" id="ARBA00022833"/>
    </source>
</evidence>
<feature type="domain" description="C2H2-type" evidence="9">
    <location>
        <begin position="412"/>
        <end position="439"/>
    </location>
</feature>
<dbReference type="PROSITE" id="PS50157">
    <property type="entry name" value="ZINC_FINGER_C2H2_2"/>
    <property type="match status" value="6"/>
</dbReference>